<dbReference type="InterPro" id="IPR012171">
    <property type="entry name" value="Fatty_acid_desaturase"/>
</dbReference>
<evidence type="ECO:0000313" key="7">
    <source>
        <dbReference type="Proteomes" id="UP001311915"/>
    </source>
</evidence>
<dbReference type="PANTHER" id="PTHR32100">
    <property type="entry name" value="OMEGA-6 FATTY ACID DESATURASE, CHLOROPLASTIC"/>
    <property type="match status" value="1"/>
</dbReference>
<gene>
    <name evidence="6" type="ORF">R3W88_029305</name>
</gene>
<comment type="similarity">
    <text evidence="2">Belongs to the fatty acid desaturase type 1 family.</text>
</comment>
<accession>A0AAV9K739</accession>
<evidence type="ECO:0000259" key="5">
    <source>
        <dbReference type="Pfam" id="PF11960"/>
    </source>
</evidence>
<name>A0AAV9K739_9SOLN</name>
<dbReference type="Pfam" id="PF11960">
    <property type="entry name" value="DUF3474"/>
    <property type="match status" value="1"/>
</dbReference>
<keyword evidence="4" id="KW-1133">Transmembrane helix</keyword>
<dbReference type="Proteomes" id="UP001311915">
    <property type="component" value="Unassembled WGS sequence"/>
</dbReference>
<dbReference type="EMBL" id="JAWPEI010000012">
    <property type="protein sequence ID" value="KAK4708380.1"/>
    <property type="molecule type" value="Genomic_DNA"/>
</dbReference>
<keyword evidence="4" id="KW-0472">Membrane</keyword>
<protein>
    <recommendedName>
        <fullName evidence="5">Fatty acid desaturase N-terminal domain-containing protein</fullName>
    </recommendedName>
</protein>
<evidence type="ECO:0000256" key="4">
    <source>
        <dbReference type="SAM" id="Phobius"/>
    </source>
</evidence>
<keyword evidence="7" id="KW-1185">Reference proteome</keyword>
<comment type="caution">
    <text evidence="6">The sequence shown here is derived from an EMBL/GenBank/DDBJ whole genome shotgun (WGS) entry which is preliminary data.</text>
</comment>
<dbReference type="GO" id="GO:0016020">
    <property type="term" value="C:membrane"/>
    <property type="evidence" value="ECO:0007669"/>
    <property type="project" value="UniProtKB-SubCell"/>
</dbReference>
<dbReference type="AlphaFoldDB" id="A0AAV9K739"/>
<feature type="domain" description="Fatty acid desaturase N-terminal" evidence="5">
    <location>
        <begin position="13"/>
        <end position="50"/>
    </location>
</feature>
<feature type="transmembrane region" description="Helical" evidence="4">
    <location>
        <begin position="47"/>
        <end position="65"/>
    </location>
</feature>
<keyword evidence="4" id="KW-0812">Transmembrane</keyword>
<organism evidence="6 7">
    <name type="scientific">Solanum pinnatisectum</name>
    <name type="common">tansyleaf nightshade</name>
    <dbReference type="NCBI Taxonomy" id="50273"/>
    <lineage>
        <taxon>Eukaryota</taxon>
        <taxon>Viridiplantae</taxon>
        <taxon>Streptophyta</taxon>
        <taxon>Embryophyta</taxon>
        <taxon>Tracheophyta</taxon>
        <taxon>Spermatophyta</taxon>
        <taxon>Magnoliopsida</taxon>
        <taxon>eudicotyledons</taxon>
        <taxon>Gunneridae</taxon>
        <taxon>Pentapetalae</taxon>
        <taxon>asterids</taxon>
        <taxon>lamiids</taxon>
        <taxon>Solanales</taxon>
        <taxon>Solanaceae</taxon>
        <taxon>Solanoideae</taxon>
        <taxon>Solaneae</taxon>
        <taxon>Solanum</taxon>
    </lineage>
</organism>
<comment type="subcellular location">
    <subcellularLocation>
        <location evidence="1">Membrane</location>
    </subcellularLocation>
</comment>
<keyword evidence="3" id="KW-0560">Oxidoreductase</keyword>
<proteinExistence type="inferred from homology"/>
<evidence type="ECO:0000256" key="2">
    <source>
        <dbReference type="ARBA" id="ARBA00009295"/>
    </source>
</evidence>
<sequence length="67" mass="7649">MRASGNALQRVSTSKPPFTIGKIKKAIPPHCFQQSLICSFSFVARDLILVSLFYYIVTTYLHLLFRN</sequence>
<evidence type="ECO:0000256" key="1">
    <source>
        <dbReference type="ARBA" id="ARBA00004370"/>
    </source>
</evidence>
<dbReference type="InterPro" id="IPR021863">
    <property type="entry name" value="FAS_N"/>
</dbReference>
<evidence type="ECO:0000256" key="3">
    <source>
        <dbReference type="ARBA" id="ARBA00023002"/>
    </source>
</evidence>
<evidence type="ECO:0000313" key="6">
    <source>
        <dbReference type="EMBL" id="KAK4708380.1"/>
    </source>
</evidence>
<reference evidence="6 7" key="1">
    <citation type="submission" date="2023-10" db="EMBL/GenBank/DDBJ databases">
        <title>Genome-Wide Identification Analysis in wild type Solanum Pinnatisectum Reveals Some Genes Defensing Phytophthora Infestans.</title>
        <authorList>
            <person name="Sun C."/>
        </authorList>
    </citation>
    <scope>NUCLEOTIDE SEQUENCE [LARGE SCALE GENOMIC DNA]</scope>
    <source>
        <strain evidence="6">LQN</strain>
        <tissue evidence="6">Leaf</tissue>
    </source>
</reference>
<dbReference type="GO" id="GO:0016717">
    <property type="term" value="F:oxidoreductase activity, acting on paired donors, with oxidation of a pair of donors resulting in the reduction of molecular oxygen to two molecules of water"/>
    <property type="evidence" value="ECO:0007669"/>
    <property type="project" value="InterPro"/>
</dbReference>